<dbReference type="EMBL" id="BMAO01012401">
    <property type="protein sequence ID" value="GFQ81121.1"/>
    <property type="molecule type" value="Genomic_DNA"/>
</dbReference>
<dbReference type="Proteomes" id="UP000887116">
    <property type="component" value="Unassembled WGS sequence"/>
</dbReference>
<reference evidence="1" key="1">
    <citation type="submission" date="2020-07" db="EMBL/GenBank/DDBJ databases">
        <title>Multicomponent nature underlies the extraordinary mechanical properties of spider dragline silk.</title>
        <authorList>
            <person name="Kono N."/>
            <person name="Nakamura H."/>
            <person name="Mori M."/>
            <person name="Yoshida Y."/>
            <person name="Ohtoshi R."/>
            <person name="Malay A.D."/>
            <person name="Moran D.A.P."/>
            <person name="Tomita M."/>
            <person name="Numata K."/>
            <person name="Arakawa K."/>
        </authorList>
    </citation>
    <scope>NUCLEOTIDE SEQUENCE</scope>
</reference>
<name>A0A8X6KR97_TRICU</name>
<accession>A0A8X6KR97</accession>
<organism evidence="1 2">
    <name type="scientific">Trichonephila clavata</name>
    <name type="common">Joro spider</name>
    <name type="synonym">Nephila clavata</name>
    <dbReference type="NCBI Taxonomy" id="2740835"/>
    <lineage>
        <taxon>Eukaryota</taxon>
        <taxon>Metazoa</taxon>
        <taxon>Ecdysozoa</taxon>
        <taxon>Arthropoda</taxon>
        <taxon>Chelicerata</taxon>
        <taxon>Arachnida</taxon>
        <taxon>Araneae</taxon>
        <taxon>Araneomorphae</taxon>
        <taxon>Entelegynae</taxon>
        <taxon>Araneoidea</taxon>
        <taxon>Nephilidae</taxon>
        <taxon>Trichonephila</taxon>
    </lineage>
</organism>
<dbReference type="AlphaFoldDB" id="A0A8X6KR97"/>
<proteinExistence type="predicted"/>
<evidence type="ECO:0000313" key="2">
    <source>
        <dbReference type="Proteomes" id="UP000887116"/>
    </source>
</evidence>
<protein>
    <submittedName>
        <fullName evidence="1">Uncharacterized protein</fullName>
    </submittedName>
</protein>
<sequence>MMLRNALQSPTMDLSLSYDLKTHNPAVTRQVKYVSIDRSKPAFMLSDSIETLTNHLLFPNHKSSCTQNHRSNAECIFQKYAPTGLRSPVRFGHWEGDSSRIILYIYCI</sequence>
<gene>
    <name evidence="1" type="ORF">TNCT_68481</name>
</gene>
<keyword evidence="2" id="KW-1185">Reference proteome</keyword>
<evidence type="ECO:0000313" key="1">
    <source>
        <dbReference type="EMBL" id="GFQ81121.1"/>
    </source>
</evidence>
<comment type="caution">
    <text evidence="1">The sequence shown here is derived from an EMBL/GenBank/DDBJ whole genome shotgun (WGS) entry which is preliminary data.</text>
</comment>